<evidence type="ECO:0000313" key="1">
    <source>
        <dbReference type="EMBL" id="JAE09060.1"/>
    </source>
</evidence>
<organism evidence="1">
    <name type="scientific">Arundo donax</name>
    <name type="common">Giant reed</name>
    <name type="synonym">Donax arundinaceus</name>
    <dbReference type="NCBI Taxonomy" id="35708"/>
    <lineage>
        <taxon>Eukaryota</taxon>
        <taxon>Viridiplantae</taxon>
        <taxon>Streptophyta</taxon>
        <taxon>Embryophyta</taxon>
        <taxon>Tracheophyta</taxon>
        <taxon>Spermatophyta</taxon>
        <taxon>Magnoliopsida</taxon>
        <taxon>Liliopsida</taxon>
        <taxon>Poales</taxon>
        <taxon>Poaceae</taxon>
        <taxon>PACMAD clade</taxon>
        <taxon>Arundinoideae</taxon>
        <taxon>Arundineae</taxon>
        <taxon>Arundo</taxon>
    </lineage>
</organism>
<dbReference type="EMBL" id="GBRH01188836">
    <property type="protein sequence ID" value="JAE09060.1"/>
    <property type="molecule type" value="Transcribed_RNA"/>
</dbReference>
<dbReference type="AlphaFoldDB" id="A0A0A9F7Q5"/>
<protein>
    <submittedName>
        <fullName evidence="1">Uncharacterized protein</fullName>
    </submittedName>
</protein>
<name>A0A0A9F7Q5_ARUDO</name>
<accession>A0A0A9F7Q5</accession>
<proteinExistence type="predicted"/>
<sequence length="53" mass="5914">MRWCALATPRCWGNETALSVHAHLRHALKCLTQEIAESLLMVTCGHGRINTVL</sequence>
<reference evidence="1" key="2">
    <citation type="journal article" date="2015" name="Data Brief">
        <title>Shoot transcriptome of the giant reed, Arundo donax.</title>
        <authorList>
            <person name="Barrero R.A."/>
            <person name="Guerrero F.D."/>
            <person name="Moolhuijzen P."/>
            <person name="Goolsby J.A."/>
            <person name="Tidwell J."/>
            <person name="Bellgard S.E."/>
            <person name="Bellgard M.I."/>
        </authorList>
    </citation>
    <scope>NUCLEOTIDE SEQUENCE</scope>
    <source>
        <tissue evidence="1">Shoot tissue taken approximately 20 cm above the soil surface</tissue>
    </source>
</reference>
<reference evidence="1" key="1">
    <citation type="submission" date="2014-09" db="EMBL/GenBank/DDBJ databases">
        <authorList>
            <person name="Magalhaes I.L.F."/>
            <person name="Oliveira U."/>
            <person name="Santos F.R."/>
            <person name="Vidigal T.H.D.A."/>
            <person name="Brescovit A.D."/>
            <person name="Santos A.J."/>
        </authorList>
    </citation>
    <scope>NUCLEOTIDE SEQUENCE</scope>
    <source>
        <tissue evidence="1">Shoot tissue taken approximately 20 cm above the soil surface</tissue>
    </source>
</reference>